<dbReference type="Proteomes" id="UP000767854">
    <property type="component" value="Unassembled WGS sequence"/>
</dbReference>
<dbReference type="SMART" id="SM00830">
    <property type="entry name" value="CM_2"/>
    <property type="match status" value="1"/>
</dbReference>
<protein>
    <submittedName>
        <fullName evidence="3">Chorismate mutase</fullName>
    </submittedName>
</protein>
<dbReference type="Gene3D" id="1.20.59.10">
    <property type="entry name" value="Chorismate mutase"/>
    <property type="match status" value="1"/>
</dbReference>
<evidence type="ECO:0000256" key="1">
    <source>
        <dbReference type="ARBA" id="ARBA00023235"/>
    </source>
</evidence>
<keyword evidence="1" id="KW-0413">Isomerase</keyword>
<keyword evidence="4" id="KW-1185">Reference proteome</keyword>
<accession>A0ABS2MTS4</accession>
<feature type="domain" description="Chorismate mutase" evidence="2">
    <location>
        <begin position="1"/>
        <end position="88"/>
    </location>
</feature>
<dbReference type="InterPro" id="IPR036979">
    <property type="entry name" value="CM_dom_sf"/>
</dbReference>
<organism evidence="3 4">
    <name type="scientific">Fusibacter tunisiensis</name>
    <dbReference type="NCBI Taxonomy" id="1008308"/>
    <lineage>
        <taxon>Bacteria</taxon>
        <taxon>Bacillati</taxon>
        <taxon>Bacillota</taxon>
        <taxon>Clostridia</taxon>
        <taxon>Eubacteriales</taxon>
        <taxon>Eubacteriales Family XII. Incertae Sedis</taxon>
        <taxon>Fusibacter</taxon>
    </lineage>
</organism>
<dbReference type="PANTHER" id="PTHR38041:SF1">
    <property type="entry name" value="CHORISMATE MUTASE"/>
    <property type="match status" value="1"/>
</dbReference>
<dbReference type="EMBL" id="JAFBDT010000031">
    <property type="protein sequence ID" value="MBM7562819.1"/>
    <property type="molecule type" value="Genomic_DNA"/>
</dbReference>
<dbReference type="PANTHER" id="PTHR38041">
    <property type="entry name" value="CHORISMATE MUTASE"/>
    <property type="match status" value="1"/>
</dbReference>
<dbReference type="PROSITE" id="PS51168">
    <property type="entry name" value="CHORISMATE_MUT_2"/>
    <property type="match status" value="1"/>
</dbReference>
<comment type="caution">
    <text evidence="3">The sequence shown here is derived from an EMBL/GenBank/DDBJ whole genome shotgun (WGS) entry which is preliminary data.</text>
</comment>
<evidence type="ECO:0000313" key="3">
    <source>
        <dbReference type="EMBL" id="MBM7562819.1"/>
    </source>
</evidence>
<evidence type="ECO:0000259" key="2">
    <source>
        <dbReference type="PROSITE" id="PS51168"/>
    </source>
</evidence>
<name>A0ABS2MTS4_9FIRM</name>
<sequence>MNSEIEKLRQELDKIDNLIISQLNERFKTTHQIGKIKKKYDLEIQQSSRETEIINRIRDKCKNSQFEDAIVRVYRYIMSISKDEQSKL</sequence>
<gene>
    <name evidence="3" type="ORF">JOC49_002380</name>
</gene>
<dbReference type="InterPro" id="IPR002701">
    <property type="entry name" value="CM_II_prokaryot"/>
</dbReference>
<dbReference type="Pfam" id="PF01817">
    <property type="entry name" value="CM_2"/>
    <property type="match status" value="1"/>
</dbReference>
<dbReference type="InterPro" id="IPR036263">
    <property type="entry name" value="Chorismate_II_sf"/>
</dbReference>
<dbReference type="RefSeq" id="WP_204665245.1">
    <property type="nucleotide sequence ID" value="NZ_JAFBDT010000031.1"/>
</dbReference>
<reference evidence="3 4" key="1">
    <citation type="submission" date="2021-01" db="EMBL/GenBank/DDBJ databases">
        <title>Genomic Encyclopedia of Type Strains, Phase IV (KMG-IV): sequencing the most valuable type-strain genomes for metagenomic binning, comparative biology and taxonomic classification.</title>
        <authorList>
            <person name="Goeker M."/>
        </authorList>
    </citation>
    <scope>NUCLEOTIDE SEQUENCE [LARGE SCALE GENOMIC DNA]</scope>
    <source>
        <strain evidence="3 4">DSM 24436</strain>
    </source>
</reference>
<dbReference type="SUPFAM" id="SSF48600">
    <property type="entry name" value="Chorismate mutase II"/>
    <property type="match status" value="1"/>
</dbReference>
<proteinExistence type="predicted"/>
<evidence type="ECO:0000313" key="4">
    <source>
        <dbReference type="Proteomes" id="UP000767854"/>
    </source>
</evidence>
<dbReference type="InterPro" id="IPR051331">
    <property type="entry name" value="Chorismate_mutase-related"/>
</dbReference>